<feature type="region of interest" description="Disordered" evidence="1">
    <location>
        <begin position="184"/>
        <end position="215"/>
    </location>
</feature>
<dbReference type="Proteomes" id="UP000800041">
    <property type="component" value="Unassembled WGS sequence"/>
</dbReference>
<name>A0A6G1GPA6_9PEZI</name>
<evidence type="ECO:0000313" key="2">
    <source>
        <dbReference type="EMBL" id="KAF1982783.1"/>
    </source>
</evidence>
<gene>
    <name evidence="2" type="ORF">K402DRAFT_407436</name>
</gene>
<proteinExistence type="predicted"/>
<protein>
    <submittedName>
        <fullName evidence="2">Uncharacterized protein</fullName>
    </submittedName>
</protein>
<sequence length="215" mass="23293">MVNYLARKASSADNGKDEGQLLAARHTNSTRPCPVSMNMLLAFGRAGKGDAALSADDETKGLGIGSSASYGARCDRAKPHVSATMNQAGGLPRRNDYPTLRRIRPVERREEAIECSIRRRPGLSSEGAIRSTCKPSIWVVAGRALGSCVYVVGFLDELRGGEMPQTQLAHHQLSRLRSETQLGLSKGEVHRSQEVETTKTQPSSPAYVFAGRNEK</sequence>
<accession>A0A6G1GPA6</accession>
<evidence type="ECO:0000256" key="1">
    <source>
        <dbReference type="SAM" id="MobiDB-lite"/>
    </source>
</evidence>
<feature type="compositionally biased region" description="Basic and acidic residues" evidence="1">
    <location>
        <begin position="187"/>
        <end position="197"/>
    </location>
</feature>
<evidence type="ECO:0000313" key="3">
    <source>
        <dbReference type="Proteomes" id="UP000800041"/>
    </source>
</evidence>
<organism evidence="2 3">
    <name type="scientific">Aulographum hederae CBS 113979</name>
    <dbReference type="NCBI Taxonomy" id="1176131"/>
    <lineage>
        <taxon>Eukaryota</taxon>
        <taxon>Fungi</taxon>
        <taxon>Dikarya</taxon>
        <taxon>Ascomycota</taxon>
        <taxon>Pezizomycotina</taxon>
        <taxon>Dothideomycetes</taxon>
        <taxon>Pleosporomycetidae</taxon>
        <taxon>Aulographales</taxon>
        <taxon>Aulographaceae</taxon>
    </lineage>
</organism>
<dbReference type="AlphaFoldDB" id="A0A6G1GPA6"/>
<keyword evidence="3" id="KW-1185">Reference proteome</keyword>
<reference evidence="2" key="1">
    <citation type="journal article" date="2020" name="Stud. Mycol.">
        <title>101 Dothideomycetes genomes: a test case for predicting lifestyles and emergence of pathogens.</title>
        <authorList>
            <person name="Haridas S."/>
            <person name="Albert R."/>
            <person name="Binder M."/>
            <person name="Bloem J."/>
            <person name="Labutti K."/>
            <person name="Salamov A."/>
            <person name="Andreopoulos B."/>
            <person name="Baker S."/>
            <person name="Barry K."/>
            <person name="Bills G."/>
            <person name="Bluhm B."/>
            <person name="Cannon C."/>
            <person name="Castanera R."/>
            <person name="Culley D."/>
            <person name="Daum C."/>
            <person name="Ezra D."/>
            <person name="Gonzalez J."/>
            <person name="Henrissat B."/>
            <person name="Kuo A."/>
            <person name="Liang C."/>
            <person name="Lipzen A."/>
            <person name="Lutzoni F."/>
            <person name="Magnuson J."/>
            <person name="Mondo S."/>
            <person name="Nolan M."/>
            <person name="Ohm R."/>
            <person name="Pangilinan J."/>
            <person name="Park H.-J."/>
            <person name="Ramirez L."/>
            <person name="Alfaro M."/>
            <person name="Sun H."/>
            <person name="Tritt A."/>
            <person name="Yoshinaga Y."/>
            <person name="Zwiers L.-H."/>
            <person name="Turgeon B."/>
            <person name="Goodwin S."/>
            <person name="Spatafora J."/>
            <person name="Crous P."/>
            <person name="Grigoriev I."/>
        </authorList>
    </citation>
    <scope>NUCLEOTIDE SEQUENCE</scope>
    <source>
        <strain evidence="2">CBS 113979</strain>
    </source>
</reference>
<dbReference type="EMBL" id="ML977181">
    <property type="protein sequence ID" value="KAF1982783.1"/>
    <property type="molecule type" value="Genomic_DNA"/>
</dbReference>